<feature type="region of interest" description="Disordered" evidence="1">
    <location>
        <begin position="10"/>
        <end position="30"/>
    </location>
</feature>
<organism evidence="2 3">
    <name type="scientific">Streptomyces xiangluensis</name>
    <dbReference type="NCBI Taxonomy" id="2665720"/>
    <lineage>
        <taxon>Bacteria</taxon>
        <taxon>Bacillati</taxon>
        <taxon>Actinomycetota</taxon>
        <taxon>Actinomycetes</taxon>
        <taxon>Kitasatosporales</taxon>
        <taxon>Streptomycetaceae</taxon>
        <taxon>Streptomyces</taxon>
    </lineage>
</organism>
<reference evidence="3" key="1">
    <citation type="journal article" date="2019" name="Int. J. Syst. Evol. Microbiol.">
        <title>The Global Catalogue of Microorganisms (GCM) 10K type strain sequencing project: providing services to taxonomists for standard genome sequencing and annotation.</title>
        <authorList>
            <consortium name="The Broad Institute Genomics Platform"/>
            <consortium name="The Broad Institute Genome Sequencing Center for Infectious Disease"/>
            <person name="Wu L."/>
            <person name="Ma J."/>
        </authorList>
    </citation>
    <scope>NUCLEOTIDE SEQUENCE [LARGE SCALE GENOMIC DNA]</scope>
    <source>
        <strain evidence="3">DT43</strain>
    </source>
</reference>
<dbReference type="Proteomes" id="UP001596012">
    <property type="component" value="Unassembled WGS sequence"/>
</dbReference>
<sequence length="53" mass="5555">MLALAMFIASPDPSHGFPSDFRPPTGLYDGNAEAALSRRAKTNPTASSSSTML</sequence>
<accession>A0ABV8YZA6</accession>
<comment type="caution">
    <text evidence="2">The sequence shown here is derived from an EMBL/GenBank/DDBJ whole genome shotgun (WGS) entry which is preliminary data.</text>
</comment>
<evidence type="ECO:0000256" key="1">
    <source>
        <dbReference type="SAM" id="MobiDB-lite"/>
    </source>
</evidence>
<name>A0ABV8YZA6_9ACTN</name>
<protein>
    <submittedName>
        <fullName evidence="2">Uncharacterized protein</fullName>
    </submittedName>
</protein>
<evidence type="ECO:0000313" key="2">
    <source>
        <dbReference type="EMBL" id="MFC4468451.1"/>
    </source>
</evidence>
<keyword evidence="3" id="KW-1185">Reference proteome</keyword>
<proteinExistence type="predicted"/>
<dbReference type="EMBL" id="JBHSFG010000047">
    <property type="protein sequence ID" value="MFC4468451.1"/>
    <property type="molecule type" value="Genomic_DNA"/>
</dbReference>
<dbReference type="RefSeq" id="WP_386346315.1">
    <property type="nucleotide sequence ID" value="NZ_JBHSFG010000047.1"/>
</dbReference>
<evidence type="ECO:0000313" key="3">
    <source>
        <dbReference type="Proteomes" id="UP001596012"/>
    </source>
</evidence>
<gene>
    <name evidence="2" type="ORF">ACFPH6_28575</name>
</gene>